<dbReference type="InterPro" id="IPR029062">
    <property type="entry name" value="Class_I_gatase-like"/>
</dbReference>
<dbReference type="SUPFAM" id="SSF53300">
    <property type="entry name" value="vWA-like"/>
    <property type="match status" value="1"/>
</dbReference>
<dbReference type="STRING" id="1643428.GCA_001442855_02123"/>
<name>A0A0S4NCG1_9BACT</name>
<dbReference type="SUPFAM" id="SSF52317">
    <property type="entry name" value="Class I glutamine amidotransferase-like"/>
    <property type="match status" value="1"/>
</dbReference>
<keyword evidence="3" id="KW-1185">Reference proteome</keyword>
<dbReference type="AlphaFoldDB" id="A0A0S4NCG1"/>
<dbReference type="OrthoDB" id="9763076at2"/>
<protein>
    <recommendedName>
        <fullName evidence="4">von Willebrand factor type A domain-containing protein</fullName>
    </recommendedName>
</protein>
<organism evidence="2 3">
    <name type="scientific">Candidatus Thermokryptus mobilis</name>
    <dbReference type="NCBI Taxonomy" id="1643428"/>
    <lineage>
        <taxon>Bacteria</taxon>
        <taxon>Pseudomonadati</taxon>
        <taxon>Candidatus Kryptoniota</taxon>
        <taxon>Candidatus Thermokryptus</taxon>
    </lineage>
</organism>
<dbReference type="EMBL" id="FAOO01000025">
    <property type="protein sequence ID" value="CUU08768.1"/>
    <property type="molecule type" value="Genomic_DNA"/>
</dbReference>
<dbReference type="Gene3D" id="3.40.50.880">
    <property type="match status" value="1"/>
</dbReference>
<dbReference type="PANTHER" id="PTHR37947">
    <property type="entry name" value="BLL2462 PROTEIN"/>
    <property type="match status" value="1"/>
</dbReference>
<dbReference type="InterPro" id="IPR036465">
    <property type="entry name" value="vWFA_dom_sf"/>
</dbReference>
<evidence type="ECO:0000313" key="2">
    <source>
        <dbReference type="EMBL" id="CUU08768.1"/>
    </source>
</evidence>
<sequence>MLVSLNANYIILVLAVLFGVITSFISYYGITFPGGKGRIYLLLILRACALFLAFMFLSEPILTLISKSQKPPVLAILLDNSKSMQIVDRTGDRKKIAKRIAEKLNEIQINGEKKFFTFSTDVREKKNFTPDSLDFSGGATDITSALKKINSVALKENIKGIVLVSDGAYNIGENPSYFAERVEIPIFTIGIGDSSAQKDIKITDVLFNDVVFAGSENPLVVRVSASGFEPGQEISVKLYDESKEIGSEKVKLASGTNEYTVNFKFVPRDEGVRKFIVKVQQLPGEVTHQNNQKSFYVKVLKGKYKVLIVSGAPSPDLAFIKRALVENKNYEVISYTEKKGKEFIEGNFDIKNAESADVFVFVGYPVKTSDEEILMRLKNLISAQNKPFLFILSRTVDFNKLRGFDVLPFKFSMIKVDPALTSEDVVSLSITEEGRNHSATDIGDGNYIWNILPPVFKVRGSFTPAPGSSVLAKAKYQNVETNEPLIVANRVGTRKSIALLCYGIWRWKLLTATNKEFEGFFEKFVNNTVNWLIAPSEEEFIRFKVDKNFFMEDEEVKFTAQVYNENYRPIEDAEIKVEISSLTTDKVSEELPAGELNLEHVGSGIYSGGISLTKGDYKYTASISKARKTLKVFSGRFTVGESEIEFSVTNMNVKLLREIAQKTKGVFLLPDEVDSLDKIINSAEEFKATVVEDRKEYILWSRYETLFAVIFLLSVEWFLRKRFGLA</sequence>
<dbReference type="Gene3D" id="3.40.50.410">
    <property type="entry name" value="von Willebrand factor, type A domain"/>
    <property type="match status" value="1"/>
</dbReference>
<keyword evidence="1" id="KW-0812">Transmembrane</keyword>
<reference evidence="3" key="1">
    <citation type="submission" date="2015-11" db="EMBL/GenBank/DDBJ databases">
        <authorList>
            <person name="Varghese N."/>
        </authorList>
    </citation>
    <scope>NUCLEOTIDE SEQUENCE [LARGE SCALE GENOMIC DNA]</scope>
</reference>
<feature type="transmembrane region" description="Helical" evidence="1">
    <location>
        <begin position="6"/>
        <end position="27"/>
    </location>
</feature>
<dbReference type="CDD" id="cd00198">
    <property type="entry name" value="vWFA"/>
    <property type="match status" value="1"/>
</dbReference>
<keyword evidence="1" id="KW-0472">Membrane</keyword>
<dbReference type="Gene3D" id="2.60.40.10">
    <property type="entry name" value="Immunoglobulins"/>
    <property type="match status" value="1"/>
</dbReference>
<gene>
    <name evidence="2" type="ORF">JGI1_02170</name>
</gene>
<evidence type="ECO:0000256" key="1">
    <source>
        <dbReference type="SAM" id="Phobius"/>
    </source>
</evidence>
<dbReference type="Proteomes" id="UP000320623">
    <property type="component" value="Unassembled WGS sequence"/>
</dbReference>
<evidence type="ECO:0000313" key="3">
    <source>
        <dbReference type="Proteomes" id="UP000320623"/>
    </source>
</evidence>
<dbReference type="InterPro" id="IPR013783">
    <property type="entry name" value="Ig-like_fold"/>
</dbReference>
<keyword evidence="1" id="KW-1133">Transmembrane helix</keyword>
<accession>A0A0S4NCG1</accession>
<dbReference type="PANTHER" id="PTHR37947:SF1">
    <property type="entry name" value="BLL2462 PROTEIN"/>
    <property type="match status" value="1"/>
</dbReference>
<proteinExistence type="predicted"/>
<dbReference type="RefSeq" id="WP_140945874.1">
    <property type="nucleotide sequence ID" value="NZ_FAOO01000025.1"/>
</dbReference>
<evidence type="ECO:0008006" key="4">
    <source>
        <dbReference type="Google" id="ProtNLM"/>
    </source>
</evidence>
<feature type="transmembrane region" description="Helical" evidence="1">
    <location>
        <begin position="39"/>
        <end position="57"/>
    </location>
</feature>